<feature type="region of interest" description="Disordered" evidence="2">
    <location>
        <begin position="485"/>
        <end position="506"/>
    </location>
</feature>
<feature type="domain" description="Peptidase S1" evidence="3">
    <location>
        <begin position="514"/>
        <end position="753"/>
    </location>
</feature>
<dbReference type="AlphaFoldDB" id="W9VJL4"/>
<dbReference type="PANTHER" id="PTHR24252:SF7">
    <property type="entry name" value="HYALIN"/>
    <property type="match status" value="1"/>
</dbReference>
<reference evidence="4 5" key="1">
    <citation type="submission" date="2012-11" db="EMBL/GenBank/DDBJ databases">
        <title>Genome assembly of Thiorhodococcus sp. AK35.</title>
        <authorList>
            <person name="Nupur N."/>
            <person name="Khatri I."/>
            <person name="Subramanian S."/>
            <person name="Pinnaka A."/>
        </authorList>
    </citation>
    <scope>NUCLEOTIDE SEQUENCE [LARGE SCALE GENOMIC DNA]</scope>
    <source>
        <strain evidence="4 5">AK35</strain>
    </source>
</reference>
<dbReference type="SMART" id="SM00020">
    <property type="entry name" value="Tryp_SPc"/>
    <property type="match status" value="1"/>
</dbReference>
<dbReference type="InterPro" id="IPR018114">
    <property type="entry name" value="TRYPSIN_HIS"/>
</dbReference>
<dbReference type="STRING" id="1249627.D779_0023"/>
<dbReference type="Gene3D" id="2.40.10.10">
    <property type="entry name" value="Trypsin-like serine proteases"/>
    <property type="match status" value="3"/>
</dbReference>
<dbReference type="InterPro" id="IPR001314">
    <property type="entry name" value="Peptidase_S1A"/>
</dbReference>
<evidence type="ECO:0000313" key="5">
    <source>
        <dbReference type="Proteomes" id="UP000019460"/>
    </source>
</evidence>
<dbReference type="eggNOG" id="COG3591">
    <property type="taxonomic scope" value="Bacteria"/>
</dbReference>
<dbReference type="SUPFAM" id="SSF50494">
    <property type="entry name" value="Trypsin-like serine proteases"/>
    <property type="match status" value="2"/>
</dbReference>
<dbReference type="PROSITE" id="PS50240">
    <property type="entry name" value="TRYPSIN_DOM"/>
    <property type="match status" value="1"/>
</dbReference>
<dbReference type="InterPro" id="IPR044060">
    <property type="entry name" value="Bacterial_rp_domain"/>
</dbReference>
<dbReference type="FunFam" id="2.40.10.10:FF:000068">
    <property type="entry name" value="transmembrane protease serine 2"/>
    <property type="match status" value="1"/>
</dbReference>
<dbReference type="Pfam" id="PF13365">
    <property type="entry name" value="Trypsin_2"/>
    <property type="match status" value="1"/>
</dbReference>
<dbReference type="PANTHER" id="PTHR24252">
    <property type="entry name" value="ACROSIN-RELATED"/>
    <property type="match status" value="1"/>
</dbReference>
<evidence type="ECO:0000256" key="2">
    <source>
        <dbReference type="SAM" id="MobiDB-lite"/>
    </source>
</evidence>
<evidence type="ECO:0000259" key="3">
    <source>
        <dbReference type="PROSITE" id="PS50240"/>
    </source>
</evidence>
<keyword evidence="5" id="KW-1185">Reference proteome</keyword>
<dbReference type="OrthoDB" id="9813836at2"/>
<organism evidence="4 5">
    <name type="scientific">Imhoffiella purpurea</name>
    <dbReference type="NCBI Taxonomy" id="1249627"/>
    <lineage>
        <taxon>Bacteria</taxon>
        <taxon>Pseudomonadati</taxon>
        <taxon>Pseudomonadota</taxon>
        <taxon>Gammaproteobacteria</taxon>
        <taxon>Chromatiales</taxon>
        <taxon>Chromatiaceae</taxon>
        <taxon>Imhoffiella</taxon>
    </lineage>
</organism>
<dbReference type="Pfam" id="PF00089">
    <property type="entry name" value="Trypsin"/>
    <property type="match status" value="1"/>
</dbReference>
<keyword evidence="1" id="KW-1015">Disulfide bond</keyword>
<dbReference type="PRINTS" id="PR00722">
    <property type="entry name" value="CHYMOTRYPSIN"/>
</dbReference>
<accession>W9VJL4</accession>
<feature type="compositionally biased region" description="Low complexity" evidence="2">
    <location>
        <begin position="488"/>
        <end position="506"/>
    </location>
</feature>
<dbReference type="GO" id="GO:0006508">
    <property type="term" value="P:proteolysis"/>
    <property type="evidence" value="ECO:0007669"/>
    <property type="project" value="InterPro"/>
</dbReference>
<evidence type="ECO:0000256" key="1">
    <source>
        <dbReference type="ARBA" id="ARBA00023157"/>
    </source>
</evidence>
<gene>
    <name evidence="4" type="ORF">D779_0023</name>
</gene>
<evidence type="ECO:0000313" key="4">
    <source>
        <dbReference type="EMBL" id="EXJ17196.1"/>
    </source>
</evidence>
<dbReference type="CDD" id="cd00190">
    <property type="entry name" value="Tryp_SPc"/>
    <property type="match status" value="1"/>
</dbReference>
<dbReference type="EMBL" id="AONC01000001">
    <property type="protein sequence ID" value="EXJ17196.1"/>
    <property type="molecule type" value="Genomic_DNA"/>
</dbReference>
<dbReference type="GO" id="GO:0004252">
    <property type="term" value="F:serine-type endopeptidase activity"/>
    <property type="evidence" value="ECO:0007669"/>
    <property type="project" value="InterPro"/>
</dbReference>
<comment type="caution">
    <text evidence="4">The sequence shown here is derived from an EMBL/GenBank/DDBJ whole genome shotgun (WGS) entry which is preliminary data.</text>
</comment>
<dbReference type="PROSITE" id="PS00134">
    <property type="entry name" value="TRYPSIN_HIS"/>
    <property type="match status" value="1"/>
</dbReference>
<dbReference type="RefSeq" id="WP_081763239.1">
    <property type="nucleotide sequence ID" value="NZ_AONC01000001.1"/>
</dbReference>
<dbReference type="Proteomes" id="UP000019460">
    <property type="component" value="Unassembled WGS sequence"/>
</dbReference>
<dbReference type="InterPro" id="IPR009003">
    <property type="entry name" value="Peptidase_S1_PA"/>
</dbReference>
<sequence>MERSRLTGRLIPLGLLVLSGTVSAVEVLPQLKGTGESQQARQIAQQTTLQHLERAIGQRPSTAAATVEFTADDRQRLEEANKNAASGRPYMIGLSKTIELGVDLQPLDVAAMGDQTYSYQAGTVKKSGDNVAWTVRLDTLGSLATRVRFDNLNLPEGSALYLYNDAGDVRGPYTKKARSFWSHSLAGETLYVQVDTTAEDSDRLSFDIGAMMVLDSESKALCPDNAPCVRDGSCFDKSDWEYIDEVRKAIAHITFVEDEGAYMCSGGLLADTDDDSSIPYFLTANHCINTPEVAATVEAWFDYRTESCGASCPDLADTTSTLGATLLDHSGVDDHSLLLLNEDPPAESWFLGWSSTPVARIGGTDLYRLSHPLGSPQAYSTHEIDAYVSPVSYCGTTAMPRGAYIFSRDVIGATEGGSSGSPVMQENGQVVGQLFGVCGWNIDDVCDATNNAAVDGAFANYYADVAKWLSPDAEALPLTLEKRGTGSGRVVSSVGDSSSSQSAAQSAGAANPMLLGSTQIDKTDWPWQAALKIDTWGLNGSWSCGGSVIDPHWILTAAHCIVDDSTSRYSTVSPSNIQVRTGSNRFEYGGQESKVKRIVKHPGFDPLTRDNDLALLELKSPVYVDPIRPVTHEREDTLACLGTAGSITGWTETTACGNLATVLSKVDATIVLPSVCSDAYGDLTSNMICTSTAADDAEECQSDDGSPLAVGNGRGGYAQAGIVSFGNGCDDQTAPTVYTRVANYVPWMEKMTDLDLTSEIGDDVIDCGSSCRASYPKNRVVTLTAIASDGSTFAGWEGDCTGTETSCEFTMTKASNVRAIFNAMKSTSRSSCLP</sequence>
<dbReference type="InterPro" id="IPR043504">
    <property type="entry name" value="Peptidase_S1_PA_chymotrypsin"/>
</dbReference>
<protein>
    <recommendedName>
        <fullName evidence="3">Peptidase S1 domain-containing protein</fullName>
    </recommendedName>
</protein>
<proteinExistence type="predicted"/>
<dbReference type="eggNOG" id="COG5640">
    <property type="taxonomic scope" value="Bacteria"/>
</dbReference>
<dbReference type="Pfam" id="PF18998">
    <property type="entry name" value="Flg_new_2"/>
    <property type="match status" value="1"/>
</dbReference>
<dbReference type="InterPro" id="IPR001254">
    <property type="entry name" value="Trypsin_dom"/>
</dbReference>
<name>W9VJL4_9GAMM</name>